<accession>A0ABT1RNH0</accession>
<dbReference type="Proteomes" id="UP001524502">
    <property type="component" value="Unassembled WGS sequence"/>
</dbReference>
<name>A0ABT1RNH0_9FIRM</name>
<evidence type="ECO:0000256" key="3">
    <source>
        <dbReference type="ARBA" id="ARBA00023125"/>
    </source>
</evidence>
<dbReference type="RefSeq" id="WP_256131914.1">
    <property type="nucleotide sequence ID" value="NZ_JANFXK010000007.1"/>
</dbReference>
<organism evidence="5 6">
    <name type="scientific">Anaerovorax odorimutans</name>
    <dbReference type="NCBI Taxonomy" id="109327"/>
    <lineage>
        <taxon>Bacteria</taxon>
        <taxon>Bacillati</taxon>
        <taxon>Bacillota</taxon>
        <taxon>Clostridia</taxon>
        <taxon>Peptostreptococcales</taxon>
        <taxon>Anaerovoracaceae</taxon>
        <taxon>Anaerovorax</taxon>
    </lineage>
</organism>
<keyword evidence="3" id="KW-0238">DNA-binding</keyword>
<dbReference type="Gene3D" id="1.10.10.10">
    <property type="entry name" value="Winged helix-like DNA-binding domain superfamily/Winged helix DNA-binding domain"/>
    <property type="match status" value="1"/>
</dbReference>
<gene>
    <name evidence="5" type="ORF">NE619_08255</name>
</gene>
<dbReference type="Gene3D" id="1.10.4040.10">
    <property type="entry name" value="Penicillinase repressor domain"/>
    <property type="match status" value="1"/>
</dbReference>
<evidence type="ECO:0000256" key="4">
    <source>
        <dbReference type="ARBA" id="ARBA00023163"/>
    </source>
</evidence>
<proteinExistence type="inferred from homology"/>
<evidence type="ECO:0000313" key="6">
    <source>
        <dbReference type="Proteomes" id="UP001524502"/>
    </source>
</evidence>
<dbReference type="Pfam" id="PF03965">
    <property type="entry name" value="Penicillinase_R"/>
    <property type="match status" value="1"/>
</dbReference>
<dbReference type="InterPro" id="IPR036390">
    <property type="entry name" value="WH_DNA-bd_sf"/>
</dbReference>
<comment type="similarity">
    <text evidence="1">Belongs to the BlaI transcriptional regulatory family.</text>
</comment>
<evidence type="ECO:0000256" key="2">
    <source>
        <dbReference type="ARBA" id="ARBA00023015"/>
    </source>
</evidence>
<evidence type="ECO:0000256" key="1">
    <source>
        <dbReference type="ARBA" id="ARBA00011046"/>
    </source>
</evidence>
<keyword evidence="4" id="KW-0804">Transcription</keyword>
<dbReference type="EMBL" id="JANFXK010000007">
    <property type="protein sequence ID" value="MCQ4636720.1"/>
    <property type="molecule type" value="Genomic_DNA"/>
</dbReference>
<evidence type="ECO:0000313" key="5">
    <source>
        <dbReference type="EMBL" id="MCQ4636720.1"/>
    </source>
</evidence>
<dbReference type="InterPro" id="IPR036388">
    <property type="entry name" value="WH-like_DNA-bd_sf"/>
</dbReference>
<reference evidence="5 6" key="1">
    <citation type="submission" date="2022-06" db="EMBL/GenBank/DDBJ databases">
        <title>Isolation of gut microbiota from human fecal samples.</title>
        <authorList>
            <person name="Pamer E.G."/>
            <person name="Barat B."/>
            <person name="Waligurski E."/>
            <person name="Medina S."/>
            <person name="Paddock L."/>
            <person name="Mostad J."/>
        </authorList>
    </citation>
    <scope>NUCLEOTIDE SEQUENCE [LARGE SCALE GENOMIC DNA]</scope>
    <source>
        <strain evidence="5 6">SL.3.17</strain>
    </source>
</reference>
<keyword evidence="2" id="KW-0805">Transcription regulation</keyword>
<sequence>MDKIRRLPESELEVMQIVWDNTPPVSRATVEKALNRSHRLAPTTILTLLTRLCDKGFLSIEKKGRANYYTPRISRREYRASESRNILDRLYGGSLAAFTAALCDSGISEEELEQLHDLLERNKL</sequence>
<dbReference type="SUPFAM" id="SSF46785">
    <property type="entry name" value="Winged helix' DNA-binding domain"/>
    <property type="match status" value="1"/>
</dbReference>
<dbReference type="PIRSF" id="PIRSF019455">
    <property type="entry name" value="CopR_AtkY"/>
    <property type="match status" value="1"/>
</dbReference>
<protein>
    <submittedName>
        <fullName evidence="5">BlaI/MecI/CopY family transcriptional regulator</fullName>
    </submittedName>
</protein>
<comment type="caution">
    <text evidence="5">The sequence shown here is derived from an EMBL/GenBank/DDBJ whole genome shotgun (WGS) entry which is preliminary data.</text>
</comment>
<dbReference type="InterPro" id="IPR005650">
    <property type="entry name" value="BlaI_family"/>
</dbReference>
<keyword evidence="6" id="KW-1185">Reference proteome</keyword>